<dbReference type="InterPro" id="IPR013783">
    <property type="entry name" value="Ig-like_fold"/>
</dbReference>
<evidence type="ECO:0000256" key="3">
    <source>
        <dbReference type="ARBA" id="ARBA00004740"/>
    </source>
</evidence>
<evidence type="ECO:0000256" key="7">
    <source>
        <dbReference type="ARBA" id="ARBA00022801"/>
    </source>
</evidence>
<dbReference type="Gene3D" id="2.60.40.10">
    <property type="entry name" value="Immunoglobulins"/>
    <property type="match status" value="2"/>
</dbReference>
<dbReference type="Pfam" id="PF22666">
    <property type="entry name" value="Glyco_hydro_2_N2"/>
    <property type="match status" value="1"/>
</dbReference>
<evidence type="ECO:0000259" key="15">
    <source>
        <dbReference type="Pfam" id="PF17786"/>
    </source>
</evidence>
<comment type="pathway">
    <text evidence="3">Glycan metabolism; N-glycan degradation.</text>
</comment>
<dbReference type="Gene3D" id="2.60.120.260">
    <property type="entry name" value="Galactose-binding domain-like"/>
    <property type="match status" value="1"/>
</dbReference>
<dbReference type="PANTHER" id="PTHR43730">
    <property type="entry name" value="BETA-MANNOSIDASE"/>
    <property type="match status" value="1"/>
</dbReference>
<evidence type="ECO:0000313" key="17">
    <source>
        <dbReference type="EMBL" id="MFD0790371.1"/>
    </source>
</evidence>
<dbReference type="Pfam" id="PF00703">
    <property type="entry name" value="Glyco_hydro_2"/>
    <property type="match status" value="1"/>
</dbReference>
<dbReference type="Gene3D" id="3.20.20.80">
    <property type="entry name" value="Glycosidases"/>
    <property type="match status" value="1"/>
</dbReference>
<name>A0ABW3AIE3_9MICO</name>
<reference evidence="18" key="1">
    <citation type="journal article" date="2019" name="Int. J. Syst. Evol. Microbiol.">
        <title>The Global Catalogue of Microorganisms (GCM) 10K type strain sequencing project: providing services to taxonomists for standard genome sequencing and annotation.</title>
        <authorList>
            <consortium name="The Broad Institute Genomics Platform"/>
            <consortium name="The Broad Institute Genome Sequencing Center for Infectious Disease"/>
            <person name="Wu L."/>
            <person name="Ma J."/>
        </authorList>
    </citation>
    <scope>NUCLEOTIDE SEQUENCE [LARGE SCALE GENOMIC DNA]</scope>
    <source>
        <strain evidence="18">CCUG 54523</strain>
    </source>
</reference>
<dbReference type="PANTHER" id="PTHR43730:SF1">
    <property type="entry name" value="BETA-MANNOSIDASE"/>
    <property type="match status" value="1"/>
</dbReference>
<comment type="caution">
    <text evidence="17">The sequence shown here is derived from an EMBL/GenBank/DDBJ whole genome shotgun (WGS) entry which is preliminary data.</text>
</comment>
<evidence type="ECO:0000259" key="16">
    <source>
        <dbReference type="Pfam" id="PF22666"/>
    </source>
</evidence>
<organism evidence="17 18">
    <name type="scientific">Microbacterium insulae</name>
    <dbReference type="NCBI Taxonomy" id="483014"/>
    <lineage>
        <taxon>Bacteria</taxon>
        <taxon>Bacillati</taxon>
        <taxon>Actinomycetota</taxon>
        <taxon>Actinomycetes</taxon>
        <taxon>Micrococcales</taxon>
        <taxon>Microbacteriaceae</taxon>
        <taxon>Microbacterium</taxon>
    </lineage>
</organism>
<dbReference type="InterPro" id="IPR054593">
    <property type="entry name" value="Beta-mannosidase-like_N2"/>
</dbReference>
<comment type="catalytic activity">
    <reaction evidence="1">
        <text>Hydrolysis of terminal, non-reducing beta-D-mannose residues in beta-D-mannosides.</text>
        <dbReference type="EC" id="3.2.1.25"/>
    </reaction>
</comment>
<gene>
    <name evidence="17" type="ORF">ACFQ0P_08175</name>
</gene>
<comment type="similarity">
    <text evidence="10">Belongs to the glycosyl hydrolase 2 family. Beta-mannosidase B subfamily.</text>
</comment>
<protein>
    <recommendedName>
        <fullName evidence="11">Beta-mannosidase B</fullName>
        <ecNumber evidence="5">3.2.1.25</ecNumber>
    </recommendedName>
    <alternativeName>
        <fullName evidence="12">Mannanase B</fullName>
    </alternativeName>
</protein>
<feature type="domain" description="Mannosidase Ig/CBM-like" evidence="15">
    <location>
        <begin position="699"/>
        <end position="779"/>
    </location>
</feature>
<dbReference type="EMBL" id="JBHTII010000001">
    <property type="protein sequence ID" value="MFD0790371.1"/>
    <property type="molecule type" value="Genomic_DNA"/>
</dbReference>
<evidence type="ECO:0000256" key="12">
    <source>
        <dbReference type="ARBA" id="ARBA00041614"/>
    </source>
</evidence>
<dbReference type="InterPro" id="IPR036156">
    <property type="entry name" value="Beta-gal/glucu_dom_sf"/>
</dbReference>
<dbReference type="Pfam" id="PF17753">
    <property type="entry name" value="Ig_mannosidase"/>
    <property type="match status" value="1"/>
</dbReference>
<dbReference type="EC" id="3.2.1.25" evidence="5"/>
<evidence type="ECO:0000313" key="18">
    <source>
        <dbReference type="Proteomes" id="UP001597055"/>
    </source>
</evidence>
<dbReference type="SUPFAM" id="SSF49303">
    <property type="entry name" value="beta-Galactosidase/glucuronidase domain"/>
    <property type="match status" value="2"/>
</dbReference>
<feature type="domain" description="Beta-mannosidase-like galactose-binding" evidence="16">
    <location>
        <begin position="33"/>
        <end position="212"/>
    </location>
</feature>
<keyword evidence="8" id="KW-0325">Glycoprotein</keyword>
<dbReference type="GO" id="GO:0016787">
    <property type="term" value="F:hydrolase activity"/>
    <property type="evidence" value="ECO:0007669"/>
    <property type="project" value="UniProtKB-KW"/>
</dbReference>
<feature type="domain" description="Glycoside hydrolase family 2 immunoglobulin-like beta-sandwich" evidence="13">
    <location>
        <begin position="227"/>
        <end position="329"/>
    </location>
</feature>
<dbReference type="RefSeq" id="WP_204978163.1">
    <property type="nucleotide sequence ID" value="NZ_JBHTII010000001.1"/>
</dbReference>
<evidence type="ECO:0000256" key="11">
    <source>
        <dbReference type="ARBA" id="ARBA00041069"/>
    </source>
</evidence>
<evidence type="ECO:0000256" key="10">
    <source>
        <dbReference type="ARBA" id="ARBA00038429"/>
    </source>
</evidence>
<evidence type="ECO:0000256" key="2">
    <source>
        <dbReference type="ARBA" id="ARBA00004613"/>
    </source>
</evidence>
<dbReference type="InterPro" id="IPR050887">
    <property type="entry name" value="Beta-mannosidase_GH2"/>
</dbReference>
<comment type="subcellular location">
    <subcellularLocation>
        <location evidence="2">Secreted</location>
    </subcellularLocation>
</comment>
<evidence type="ECO:0000256" key="4">
    <source>
        <dbReference type="ARBA" id="ARBA00011738"/>
    </source>
</evidence>
<dbReference type="SUPFAM" id="SSF51445">
    <property type="entry name" value="(Trans)glycosidases"/>
    <property type="match status" value="1"/>
</dbReference>
<dbReference type="InterPro" id="IPR006102">
    <property type="entry name" value="Ig-like_GH2"/>
</dbReference>
<accession>A0ABW3AIE3</accession>
<evidence type="ECO:0000256" key="9">
    <source>
        <dbReference type="ARBA" id="ARBA00023295"/>
    </source>
</evidence>
<dbReference type="InterPro" id="IPR017853">
    <property type="entry name" value="GH"/>
</dbReference>
<keyword evidence="6" id="KW-0964">Secreted</keyword>
<keyword evidence="18" id="KW-1185">Reference proteome</keyword>
<proteinExistence type="inferred from homology"/>
<evidence type="ECO:0000259" key="14">
    <source>
        <dbReference type="Pfam" id="PF17753"/>
    </source>
</evidence>
<comment type="subunit">
    <text evidence="4">Homodimer.</text>
</comment>
<feature type="domain" description="Beta-mannosidase Ig-fold" evidence="14">
    <location>
        <begin position="793"/>
        <end position="843"/>
    </location>
</feature>
<evidence type="ECO:0000256" key="6">
    <source>
        <dbReference type="ARBA" id="ARBA00022525"/>
    </source>
</evidence>
<evidence type="ECO:0000256" key="1">
    <source>
        <dbReference type="ARBA" id="ARBA00000829"/>
    </source>
</evidence>
<keyword evidence="7 17" id="KW-0378">Hydrolase</keyword>
<dbReference type="SUPFAM" id="SSF49785">
    <property type="entry name" value="Galactose-binding domain-like"/>
    <property type="match status" value="1"/>
</dbReference>
<evidence type="ECO:0000256" key="5">
    <source>
        <dbReference type="ARBA" id="ARBA00012754"/>
    </source>
</evidence>
<dbReference type="InterPro" id="IPR041625">
    <property type="entry name" value="Beta-mannosidase_Ig"/>
</dbReference>
<evidence type="ECO:0000256" key="8">
    <source>
        <dbReference type="ARBA" id="ARBA00023180"/>
    </source>
</evidence>
<sequence length="863" mass="95390">MNAQLATRRIPLTDFVLTHTDPAQSPEVVEAPDLVWTPAVVPGGVHESLLAAGAIEHPYYDQNEASVRWMEDRDWWYRTTFRAPADLTPGDEVVLVFHGLDTVVDVWLNGTKLGHHENMFRPAEFRIDAELGPENDLLLRFSPPLAGLTPSPPAVAQLRRVARALMPDLPDDLDVTAMGPSPELTIASQRRKAVFSWGWDFGPRVPSIGIWRPVEVVVTPRAKILGHHVRTDSLDTKTGTADVTVRIEVDPALAGRGMTAEIHLTSPSGRTHRSTMPIDAGEAETRLSLTEVEPWWTHDLGRPSLYDVRIELLDSSDVCDVVTDRVGIRTIALNRSPAPDGGRLFQFVLNGAPVFARGANWLPASTMVGSVPPERHRQLLELARAGGMNMLRVWGGGIYEADAFYAAADENGVLIWQDFMFACADYASDDPELLREAQLEAEYQIRRLRNRASIALWCGNNEIQLLHGFAYQEYEPGNWGWEIFHRVLPEAVRTWDPSATYWPGSPWGEDTPEGFMAVNGVLDGDRHAWEVWHGFDAGAGSGEHYETVGEARHFRRYAHDRGRFISEFGIHSSPELSTLSRWIPASELTVHSPSFDAHNKDHPKDKGDALLEIVTGLPETIEQYVDFTMVSQAEGMKFGIEHYRRRQPNCSGTLVWQFNDVWPGITWSLIDYDTVPKAAYYAAARAYSPVIASFVHHEGTLSLWMTNSGLDRVTTNAAVAVRGFDGATVLEDEVSVSLEPSSSRVVWSAPVSASAHTYAWVGSGGGAFPDNRLFFADVKDLPLPAGNLRSTVTVTGETSAEVSIESDEFTYLTRVTSPHPGTRFSDNYFDLPPGAVRTIRVTDLPAGFDPADLVVGSYNGAAR</sequence>
<dbReference type="InterPro" id="IPR041447">
    <property type="entry name" value="Mannosidase_ig"/>
</dbReference>
<dbReference type="Pfam" id="PF17786">
    <property type="entry name" value="Mannosidase_ig"/>
    <property type="match status" value="1"/>
</dbReference>
<evidence type="ECO:0000259" key="13">
    <source>
        <dbReference type="Pfam" id="PF00703"/>
    </source>
</evidence>
<dbReference type="Proteomes" id="UP001597055">
    <property type="component" value="Unassembled WGS sequence"/>
</dbReference>
<keyword evidence="9" id="KW-0326">Glycosidase</keyword>
<dbReference type="InterPro" id="IPR008979">
    <property type="entry name" value="Galactose-bd-like_sf"/>
</dbReference>